<name>A0AAQ4E6E8_AMBAM</name>
<reference evidence="2 3" key="1">
    <citation type="journal article" date="2023" name="Arcadia Sci">
        <title>De novo assembly of a long-read Amblyomma americanum tick genome.</title>
        <authorList>
            <person name="Chou S."/>
            <person name="Poskanzer K.E."/>
            <person name="Rollins M."/>
            <person name="Thuy-Boun P.S."/>
        </authorList>
    </citation>
    <scope>NUCLEOTIDE SEQUENCE [LARGE SCALE GENOMIC DNA]</scope>
    <source>
        <strain evidence="2">F_SG_1</strain>
        <tissue evidence="2">Salivary glands</tissue>
    </source>
</reference>
<evidence type="ECO:0000313" key="2">
    <source>
        <dbReference type="EMBL" id="KAK8770276.1"/>
    </source>
</evidence>
<accession>A0AAQ4E6E8</accession>
<feature type="chain" id="PRO_5042878763" description="Secreted protein" evidence="1">
    <location>
        <begin position="17"/>
        <end position="98"/>
    </location>
</feature>
<protein>
    <recommendedName>
        <fullName evidence="4">Secreted protein</fullName>
    </recommendedName>
</protein>
<proteinExistence type="predicted"/>
<keyword evidence="1" id="KW-0732">Signal</keyword>
<gene>
    <name evidence="2" type="ORF">V5799_013257</name>
</gene>
<dbReference type="Proteomes" id="UP001321473">
    <property type="component" value="Unassembled WGS sequence"/>
</dbReference>
<evidence type="ECO:0000256" key="1">
    <source>
        <dbReference type="SAM" id="SignalP"/>
    </source>
</evidence>
<dbReference type="AlphaFoldDB" id="A0AAQ4E6E8"/>
<evidence type="ECO:0000313" key="3">
    <source>
        <dbReference type="Proteomes" id="UP001321473"/>
    </source>
</evidence>
<organism evidence="2 3">
    <name type="scientific">Amblyomma americanum</name>
    <name type="common">Lone star tick</name>
    <dbReference type="NCBI Taxonomy" id="6943"/>
    <lineage>
        <taxon>Eukaryota</taxon>
        <taxon>Metazoa</taxon>
        <taxon>Ecdysozoa</taxon>
        <taxon>Arthropoda</taxon>
        <taxon>Chelicerata</taxon>
        <taxon>Arachnida</taxon>
        <taxon>Acari</taxon>
        <taxon>Parasitiformes</taxon>
        <taxon>Ixodida</taxon>
        <taxon>Ixodoidea</taxon>
        <taxon>Ixodidae</taxon>
        <taxon>Amblyomminae</taxon>
        <taxon>Amblyomma</taxon>
    </lineage>
</organism>
<feature type="signal peptide" evidence="1">
    <location>
        <begin position="1"/>
        <end position="16"/>
    </location>
</feature>
<sequence length="98" mass="11107">MIRACVLLALATSALAGYTGYGLGYGLGYGGFGYGGPRLRRPRLWPRLRPWLRWLRSICGHRCPCPSSHHCRPRCPSRRRLPRCPSCDHRRPRCPCCG</sequence>
<comment type="caution">
    <text evidence="2">The sequence shown here is derived from an EMBL/GenBank/DDBJ whole genome shotgun (WGS) entry which is preliminary data.</text>
</comment>
<dbReference type="EMBL" id="JARKHS020021370">
    <property type="protein sequence ID" value="KAK8770276.1"/>
    <property type="molecule type" value="Genomic_DNA"/>
</dbReference>
<evidence type="ECO:0008006" key="4">
    <source>
        <dbReference type="Google" id="ProtNLM"/>
    </source>
</evidence>
<keyword evidence="3" id="KW-1185">Reference proteome</keyword>